<reference evidence="3 4" key="2">
    <citation type="journal article" date="2016" name="Int. J. Syst. Evol. Microbiol.">
        <title>Bacillus gobiensis sp. nov., isolated from a soil sample.</title>
        <authorList>
            <person name="Liu B."/>
            <person name="Liu G.H."/>
            <person name="Cetin S."/>
            <person name="Schumann P."/>
            <person name="Pan Z.Z."/>
            <person name="Chen Q.Q."/>
        </authorList>
    </citation>
    <scope>NUCLEOTIDE SEQUENCE [LARGE SCALE GENOMIC DNA]</scope>
    <source>
        <strain evidence="3 4">FJAT-4402</strain>
    </source>
</reference>
<protein>
    <recommendedName>
        <fullName evidence="5">Lipoprotein</fullName>
    </recommendedName>
</protein>
<gene>
    <name evidence="3" type="ORF">AM592_17260</name>
</gene>
<evidence type="ECO:0000256" key="1">
    <source>
        <dbReference type="SAM" id="MobiDB-lite"/>
    </source>
</evidence>
<dbReference type="OrthoDB" id="2989717at2"/>
<reference evidence="4" key="1">
    <citation type="submission" date="2015-08" db="EMBL/GenBank/DDBJ databases">
        <title>Genome sequencing project for genomic taxonomy and phylogenomics of Bacillus-like bacteria.</title>
        <authorList>
            <person name="Liu B."/>
            <person name="Wang J."/>
            <person name="Zhu Y."/>
            <person name="Liu G."/>
            <person name="Chen Q."/>
            <person name="Chen Z."/>
            <person name="Lan J."/>
            <person name="Che J."/>
            <person name="Ge C."/>
            <person name="Shi H."/>
            <person name="Pan Z."/>
            <person name="Liu X."/>
        </authorList>
    </citation>
    <scope>NUCLEOTIDE SEQUENCE [LARGE SCALE GENOMIC DNA]</scope>
    <source>
        <strain evidence="4">FJAT-4402</strain>
    </source>
</reference>
<dbReference type="RefSeq" id="WP_053604958.1">
    <property type="nucleotide sequence ID" value="NZ_CP012600.1"/>
</dbReference>
<accession>A0A0M4FT30</accession>
<keyword evidence="2" id="KW-0732">Signal</keyword>
<dbReference type="Proteomes" id="UP000067625">
    <property type="component" value="Chromosome"/>
</dbReference>
<feature type="signal peptide" evidence="2">
    <location>
        <begin position="1"/>
        <end position="23"/>
    </location>
</feature>
<evidence type="ECO:0000313" key="3">
    <source>
        <dbReference type="EMBL" id="ALC83123.1"/>
    </source>
</evidence>
<feature type="chain" id="PRO_5039009647" description="Lipoprotein" evidence="2">
    <location>
        <begin position="24"/>
        <end position="134"/>
    </location>
</feature>
<dbReference type="PATRIC" id="fig|1441095.3.peg.3833"/>
<proteinExistence type="predicted"/>
<evidence type="ECO:0008006" key="5">
    <source>
        <dbReference type="Google" id="ProtNLM"/>
    </source>
</evidence>
<name>A0A0M4FT30_9BACI</name>
<sequence>MSMKKGKALFLMILVVLCLSACSKNMTFSGESENWTAEFFLFQHNEMEDANIVLRYKGEEEINSIGPFEYKAESIGYGFARGGAELNKEGVFEDSEGLSERTTPENEEIETTVKWKGKTEKIILTLKTNTVGPL</sequence>
<feature type="region of interest" description="Disordered" evidence="1">
    <location>
        <begin position="92"/>
        <end position="111"/>
    </location>
</feature>
<dbReference type="AlphaFoldDB" id="A0A0M4FT30"/>
<dbReference type="EMBL" id="CP012600">
    <property type="protein sequence ID" value="ALC83123.1"/>
    <property type="molecule type" value="Genomic_DNA"/>
</dbReference>
<organism evidence="3 4">
    <name type="scientific">Bacillus gobiensis</name>
    <dbReference type="NCBI Taxonomy" id="1441095"/>
    <lineage>
        <taxon>Bacteria</taxon>
        <taxon>Bacillati</taxon>
        <taxon>Bacillota</taxon>
        <taxon>Bacilli</taxon>
        <taxon>Bacillales</taxon>
        <taxon>Bacillaceae</taxon>
        <taxon>Bacillus</taxon>
    </lineage>
</organism>
<evidence type="ECO:0000313" key="4">
    <source>
        <dbReference type="Proteomes" id="UP000067625"/>
    </source>
</evidence>
<evidence type="ECO:0000256" key="2">
    <source>
        <dbReference type="SAM" id="SignalP"/>
    </source>
</evidence>
<keyword evidence="4" id="KW-1185">Reference proteome</keyword>